<evidence type="ECO:0000313" key="2">
    <source>
        <dbReference type="Proteomes" id="UP000186955"/>
    </source>
</evidence>
<dbReference type="Proteomes" id="UP000186955">
    <property type="component" value="Unassembled WGS sequence"/>
</dbReference>
<dbReference type="EMBL" id="MNBE01000698">
    <property type="protein sequence ID" value="OKO96456.1"/>
    <property type="molecule type" value="Genomic_DNA"/>
</dbReference>
<gene>
    <name evidence="1" type="ORF">PENSUB_10631</name>
</gene>
<comment type="caution">
    <text evidence="1">The sequence shown here is derived from an EMBL/GenBank/DDBJ whole genome shotgun (WGS) entry which is preliminary data.</text>
</comment>
<name>A0A1Q5T899_9EURO</name>
<accession>A0A1Q5T899</accession>
<organism evidence="1 2">
    <name type="scientific">Penicillium subrubescens</name>
    <dbReference type="NCBI Taxonomy" id="1316194"/>
    <lineage>
        <taxon>Eukaryota</taxon>
        <taxon>Fungi</taxon>
        <taxon>Dikarya</taxon>
        <taxon>Ascomycota</taxon>
        <taxon>Pezizomycotina</taxon>
        <taxon>Eurotiomycetes</taxon>
        <taxon>Eurotiomycetidae</taxon>
        <taxon>Eurotiales</taxon>
        <taxon>Aspergillaceae</taxon>
        <taxon>Penicillium</taxon>
    </lineage>
</organism>
<reference evidence="1 2" key="1">
    <citation type="submission" date="2016-10" db="EMBL/GenBank/DDBJ databases">
        <title>Genome sequence of the ascomycete fungus Penicillium subrubescens.</title>
        <authorList>
            <person name="De Vries R.P."/>
            <person name="Peng M."/>
            <person name="Dilokpimol A."/>
            <person name="Hilden K."/>
            <person name="Makela M.R."/>
            <person name="Grigoriev I."/>
            <person name="Riley R."/>
            <person name="Granchi Z."/>
        </authorList>
    </citation>
    <scope>NUCLEOTIDE SEQUENCE [LARGE SCALE GENOMIC DNA]</scope>
    <source>
        <strain evidence="1 2">CBS 132785</strain>
    </source>
</reference>
<evidence type="ECO:0000313" key="1">
    <source>
        <dbReference type="EMBL" id="OKO96456.1"/>
    </source>
</evidence>
<dbReference type="AlphaFoldDB" id="A0A1Q5T899"/>
<proteinExistence type="predicted"/>
<protein>
    <submittedName>
        <fullName evidence="1">Uncharacterized protein</fullName>
    </submittedName>
</protein>
<keyword evidence="2" id="KW-1185">Reference proteome</keyword>
<sequence length="49" mass="5414">MPVSEIAGTPVRQMTAAVFEAQPSSPAHHLALHMRVDTRLWAAPYFPIN</sequence>